<accession>A0A9P1ID26</accession>
<evidence type="ECO:0000256" key="2">
    <source>
        <dbReference type="ARBA" id="ARBA00022617"/>
    </source>
</evidence>
<keyword evidence="4" id="KW-0479">Metal-binding</keyword>
<proteinExistence type="predicted"/>
<dbReference type="GO" id="GO:0005344">
    <property type="term" value="F:oxygen carrier activity"/>
    <property type="evidence" value="ECO:0007669"/>
    <property type="project" value="UniProtKB-KW"/>
</dbReference>
<comment type="caution">
    <text evidence="7">The sequence shown here is derived from an EMBL/GenBank/DDBJ whole genome shotgun (WGS) entry which is preliminary data.</text>
</comment>
<evidence type="ECO:0000313" key="7">
    <source>
        <dbReference type="EMBL" id="CAI5443552.1"/>
    </source>
</evidence>
<sequence>MGASICAPNKKKTQVGASWVGNDTENPFDTGLSKKDRTCLRDTFQRLEEPKEIVGLIFLDIVNDIEPDLKKVFGVDRAPRSQMLKMPKFGGHVARFADLLDQLTSMLGYTENLTGAWQLVRKTGRSHVRQQFLEENQNQLNKNYFDIVINIFIHRLIPYLTGEQELPNNNAEGGGEQRKVRFVQNYQPAQVHDVWKRFFQIMIAQMTDSFELERAKQRNAQSQKALAPHQHVEQSERKKKKIQEKQSEIENTASSNEPKEQEQMFEDPF</sequence>
<name>A0A9P1ID26_9PELO</name>
<evidence type="ECO:0000256" key="5">
    <source>
        <dbReference type="ARBA" id="ARBA00023004"/>
    </source>
</evidence>
<evidence type="ECO:0000256" key="3">
    <source>
        <dbReference type="ARBA" id="ARBA00022621"/>
    </source>
</evidence>
<feature type="region of interest" description="Disordered" evidence="6">
    <location>
        <begin position="214"/>
        <end position="269"/>
    </location>
</feature>
<protein>
    <recommendedName>
        <fullName evidence="9">Globin family profile domain-containing protein</fullName>
    </recommendedName>
</protein>
<evidence type="ECO:0000313" key="8">
    <source>
        <dbReference type="Proteomes" id="UP001152747"/>
    </source>
</evidence>
<dbReference type="PANTHER" id="PTHR46458:SF1">
    <property type="entry name" value="GEO09476P1"/>
    <property type="match status" value="1"/>
</dbReference>
<organism evidence="7 8">
    <name type="scientific">Caenorhabditis angaria</name>
    <dbReference type="NCBI Taxonomy" id="860376"/>
    <lineage>
        <taxon>Eukaryota</taxon>
        <taxon>Metazoa</taxon>
        <taxon>Ecdysozoa</taxon>
        <taxon>Nematoda</taxon>
        <taxon>Chromadorea</taxon>
        <taxon>Rhabditida</taxon>
        <taxon>Rhabditina</taxon>
        <taxon>Rhabditomorpha</taxon>
        <taxon>Rhabditoidea</taxon>
        <taxon>Rhabditidae</taxon>
        <taxon>Peloderinae</taxon>
        <taxon>Caenorhabditis</taxon>
    </lineage>
</organism>
<dbReference type="GO" id="GO:0019825">
    <property type="term" value="F:oxygen binding"/>
    <property type="evidence" value="ECO:0007669"/>
    <property type="project" value="InterPro"/>
</dbReference>
<dbReference type="InterPro" id="IPR050532">
    <property type="entry name" value="Globin-like_OT"/>
</dbReference>
<dbReference type="InterPro" id="IPR009050">
    <property type="entry name" value="Globin-like_sf"/>
</dbReference>
<keyword evidence="1" id="KW-0813">Transport</keyword>
<evidence type="ECO:0000256" key="4">
    <source>
        <dbReference type="ARBA" id="ARBA00022723"/>
    </source>
</evidence>
<keyword evidence="2" id="KW-0349">Heme</keyword>
<dbReference type="Gene3D" id="1.10.490.10">
    <property type="entry name" value="Globins"/>
    <property type="match status" value="1"/>
</dbReference>
<dbReference type="PANTHER" id="PTHR46458">
    <property type="entry name" value="BLR2807 PROTEIN"/>
    <property type="match status" value="1"/>
</dbReference>
<keyword evidence="5" id="KW-0408">Iron</keyword>
<gene>
    <name evidence="7" type="ORF">CAMP_LOCUS6189</name>
</gene>
<keyword evidence="3" id="KW-0561">Oxygen transport</keyword>
<dbReference type="EMBL" id="CANHGI010000002">
    <property type="protein sequence ID" value="CAI5443552.1"/>
    <property type="molecule type" value="Genomic_DNA"/>
</dbReference>
<keyword evidence="8" id="KW-1185">Reference proteome</keyword>
<dbReference type="OrthoDB" id="5850767at2759"/>
<dbReference type="InterPro" id="IPR012292">
    <property type="entry name" value="Globin/Proto"/>
</dbReference>
<dbReference type="AlphaFoldDB" id="A0A9P1ID26"/>
<evidence type="ECO:0000256" key="6">
    <source>
        <dbReference type="SAM" id="MobiDB-lite"/>
    </source>
</evidence>
<evidence type="ECO:0008006" key="9">
    <source>
        <dbReference type="Google" id="ProtNLM"/>
    </source>
</evidence>
<evidence type="ECO:0000256" key="1">
    <source>
        <dbReference type="ARBA" id="ARBA00022448"/>
    </source>
</evidence>
<dbReference type="GO" id="GO:0020037">
    <property type="term" value="F:heme binding"/>
    <property type="evidence" value="ECO:0007669"/>
    <property type="project" value="InterPro"/>
</dbReference>
<reference evidence="7" key="1">
    <citation type="submission" date="2022-11" db="EMBL/GenBank/DDBJ databases">
        <authorList>
            <person name="Kikuchi T."/>
        </authorList>
    </citation>
    <scope>NUCLEOTIDE SEQUENCE</scope>
    <source>
        <strain evidence="7">PS1010</strain>
    </source>
</reference>
<dbReference type="SUPFAM" id="SSF46458">
    <property type="entry name" value="Globin-like"/>
    <property type="match status" value="1"/>
</dbReference>
<dbReference type="GO" id="GO:0046872">
    <property type="term" value="F:metal ion binding"/>
    <property type="evidence" value="ECO:0007669"/>
    <property type="project" value="UniProtKB-KW"/>
</dbReference>
<dbReference type="Proteomes" id="UP001152747">
    <property type="component" value="Unassembled WGS sequence"/>
</dbReference>
<dbReference type="InterPro" id="IPR044399">
    <property type="entry name" value="Mb-like_M"/>
</dbReference>
<dbReference type="CDD" id="cd01040">
    <property type="entry name" value="Mb-like"/>
    <property type="match status" value="1"/>
</dbReference>